<evidence type="ECO:0000256" key="11">
    <source>
        <dbReference type="ARBA" id="ARBA00023049"/>
    </source>
</evidence>
<dbReference type="PANTHER" id="PTHR35864">
    <property type="entry name" value="ZINC METALLOPROTEASE MJ0611-RELATED"/>
    <property type="match status" value="1"/>
</dbReference>
<comment type="subcellular location">
    <subcellularLocation>
        <location evidence="2">Cell membrane</location>
        <topology evidence="2">Multi-pass membrane protein</topology>
    </subcellularLocation>
</comment>
<dbReference type="InterPro" id="IPR052348">
    <property type="entry name" value="Metallopeptidase_M50B"/>
</dbReference>
<feature type="transmembrane region" description="Helical" evidence="13">
    <location>
        <begin position="207"/>
        <end position="240"/>
    </location>
</feature>
<dbReference type="Proteomes" id="UP001211204">
    <property type="component" value="Chromosome"/>
</dbReference>
<proteinExistence type="inferred from homology"/>
<comment type="similarity">
    <text evidence="3">Belongs to the peptidase M50B family.</text>
</comment>
<accession>A0ABM8CNM4</accession>
<evidence type="ECO:0000256" key="9">
    <source>
        <dbReference type="ARBA" id="ARBA00022833"/>
    </source>
</evidence>
<gene>
    <name evidence="15" type="ORF">PKF032_14050</name>
</gene>
<evidence type="ECO:0000256" key="7">
    <source>
        <dbReference type="ARBA" id="ARBA00022723"/>
    </source>
</evidence>
<evidence type="ECO:0000313" key="15">
    <source>
        <dbReference type="EMBL" id="BDT79517.1"/>
    </source>
</evidence>
<feature type="transmembrane region" description="Helical" evidence="13">
    <location>
        <begin position="85"/>
        <end position="106"/>
    </location>
</feature>
<evidence type="ECO:0000256" key="10">
    <source>
        <dbReference type="ARBA" id="ARBA00022989"/>
    </source>
</evidence>
<comment type="cofactor">
    <cofactor evidence="1">
        <name>Zn(2+)</name>
        <dbReference type="ChEBI" id="CHEBI:29105"/>
    </cofactor>
</comment>
<keyword evidence="4" id="KW-1003">Cell membrane</keyword>
<evidence type="ECO:0000256" key="3">
    <source>
        <dbReference type="ARBA" id="ARBA00007931"/>
    </source>
</evidence>
<evidence type="ECO:0000256" key="6">
    <source>
        <dbReference type="ARBA" id="ARBA00022692"/>
    </source>
</evidence>
<evidence type="ECO:0000313" key="16">
    <source>
        <dbReference type="Proteomes" id="UP001211204"/>
    </source>
</evidence>
<keyword evidence="7" id="KW-0479">Metal-binding</keyword>
<dbReference type="InterPro" id="IPR008915">
    <property type="entry name" value="Peptidase_M50"/>
</dbReference>
<dbReference type="PANTHER" id="PTHR35864:SF1">
    <property type="entry name" value="ZINC METALLOPROTEASE YWHC-RELATED"/>
    <property type="match status" value="1"/>
</dbReference>
<sequence>MAITALAGVFESGFFSSVTLSSYGYHIAMITDYSIQAIAINAIPLIFAITIHEAAHGYAARRFGDNTAYMLGRVSLNPTKHIDPVGTILIPLVLLLTGSPFLVGYAKPVPVNFGRLRNPRIDSIWVALAGPGSNFIQALIWLILLICLVGFGVNEKFLISMSQAGITWNLGLLVFNLFPLPPLDGGRVLASLLPARQSIALGKLEPWGFFIVLGLVFTGVISALWMTPLMSFFEWLILLLTSPLRMIF</sequence>
<evidence type="ECO:0000256" key="8">
    <source>
        <dbReference type="ARBA" id="ARBA00022801"/>
    </source>
</evidence>
<organism evidence="15 16">
    <name type="scientific">Polynucleobacter yangtzensis</name>
    <dbReference type="NCBI Taxonomy" id="1743159"/>
    <lineage>
        <taxon>Bacteria</taxon>
        <taxon>Pseudomonadati</taxon>
        <taxon>Pseudomonadota</taxon>
        <taxon>Betaproteobacteria</taxon>
        <taxon>Burkholderiales</taxon>
        <taxon>Burkholderiaceae</taxon>
        <taxon>Polynucleobacter</taxon>
    </lineage>
</organism>
<dbReference type="InterPro" id="IPR044537">
    <property type="entry name" value="Rip2-like"/>
</dbReference>
<keyword evidence="11" id="KW-0482">Metalloprotease</keyword>
<evidence type="ECO:0000256" key="13">
    <source>
        <dbReference type="SAM" id="Phobius"/>
    </source>
</evidence>
<keyword evidence="5" id="KW-0645">Protease</keyword>
<name>A0ABM8CNM4_9BURK</name>
<protein>
    <submittedName>
        <fullName evidence="15">Peptidase M50</fullName>
    </submittedName>
</protein>
<evidence type="ECO:0000256" key="1">
    <source>
        <dbReference type="ARBA" id="ARBA00001947"/>
    </source>
</evidence>
<evidence type="ECO:0000259" key="14">
    <source>
        <dbReference type="Pfam" id="PF02163"/>
    </source>
</evidence>
<keyword evidence="8" id="KW-0378">Hydrolase</keyword>
<dbReference type="EMBL" id="AP026974">
    <property type="protein sequence ID" value="BDT79517.1"/>
    <property type="molecule type" value="Genomic_DNA"/>
</dbReference>
<dbReference type="CDD" id="cd06158">
    <property type="entry name" value="S2P-M50_like_1"/>
    <property type="match status" value="1"/>
</dbReference>
<keyword evidence="12 13" id="KW-0472">Membrane</keyword>
<keyword evidence="10 13" id="KW-1133">Transmembrane helix</keyword>
<keyword evidence="6 13" id="KW-0812">Transmembrane</keyword>
<keyword evidence="9" id="KW-0862">Zinc</keyword>
<keyword evidence="16" id="KW-1185">Reference proteome</keyword>
<reference evidence="15 16" key="1">
    <citation type="submission" date="2022-11" db="EMBL/GenBank/DDBJ databases">
        <title>Complete Genome Sequences of three Polynucleobacter sp. Subcluster PnecC Strains KF022, KF023, and KF032 Isolated from a Shallow Eutrophic Lake in Japan.</title>
        <authorList>
            <person name="Ogata Y."/>
            <person name="Watanabe K."/>
            <person name="Takemine S."/>
            <person name="Shindo C."/>
            <person name="Kurokawa R."/>
            <person name="Suda W."/>
        </authorList>
    </citation>
    <scope>NUCLEOTIDE SEQUENCE [LARGE SCALE GENOMIC DNA]</scope>
    <source>
        <strain evidence="15 16">KF032</strain>
    </source>
</reference>
<feature type="domain" description="Peptidase M50" evidence="14">
    <location>
        <begin position="42"/>
        <end position="163"/>
    </location>
</feature>
<feature type="transmembrane region" description="Helical" evidence="13">
    <location>
        <begin position="33"/>
        <end position="52"/>
    </location>
</feature>
<evidence type="ECO:0000256" key="2">
    <source>
        <dbReference type="ARBA" id="ARBA00004651"/>
    </source>
</evidence>
<feature type="transmembrane region" description="Helical" evidence="13">
    <location>
        <begin position="135"/>
        <end position="153"/>
    </location>
</feature>
<evidence type="ECO:0000256" key="5">
    <source>
        <dbReference type="ARBA" id="ARBA00022670"/>
    </source>
</evidence>
<evidence type="ECO:0000256" key="4">
    <source>
        <dbReference type="ARBA" id="ARBA00022475"/>
    </source>
</evidence>
<evidence type="ECO:0000256" key="12">
    <source>
        <dbReference type="ARBA" id="ARBA00023136"/>
    </source>
</evidence>
<dbReference type="Pfam" id="PF02163">
    <property type="entry name" value="Peptidase_M50"/>
    <property type="match status" value="1"/>
</dbReference>